<dbReference type="Gene3D" id="3.60.21.10">
    <property type="match status" value="1"/>
</dbReference>
<dbReference type="InterPro" id="IPR004843">
    <property type="entry name" value="Calcineurin-like_PHP"/>
</dbReference>
<dbReference type="InterPro" id="IPR029052">
    <property type="entry name" value="Metallo-depent_PP-like"/>
</dbReference>
<evidence type="ECO:0000256" key="3">
    <source>
        <dbReference type="ARBA" id="ARBA00023004"/>
    </source>
</evidence>
<evidence type="ECO:0000256" key="1">
    <source>
        <dbReference type="ARBA" id="ARBA00022723"/>
    </source>
</evidence>
<keyword evidence="3" id="KW-0408">Iron</keyword>
<keyword evidence="2" id="KW-0378">Hydrolase</keyword>
<evidence type="ECO:0000256" key="4">
    <source>
        <dbReference type="ARBA" id="ARBA00025742"/>
    </source>
</evidence>
<sequence length="275" mass="30828">MSTPYTIAHCSDIHFGKIAHAEVVSALVDDINAHDVDLVAISGDLTQRARTGEFQAAVAMIEQFNAPTLVVPGNHDVYPWWRPWKRLTAPLRKYRRLVQPELRPTRVEPEVAVLGLSSPHGATVKSGRLRPEALNTMRTFFDEHASQFRVLVVHHHLTRMEQLGRHDIMGNADEALTAAAQAQVDLILCGHLHISHIEPVDIVSDRGDTEHRMVVASAGTATSSRGRRSNRGVNFYNLMHIRPDSFSVEERRYQPDATVFSEMRTTSFDRVTSLS</sequence>
<keyword evidence="7" id="KW-1185">Reference proteome</keyword>
<dbReference type="GO" id="GO:0016787">
    <property type="term" value="F:hydrolase activity"/>
    <property type="evidence" value="ECO:0007669"/>
    <property type="project" value="UniProtKB-KW"/>
</dbReference>
<dbReference type="InterPro" id="IPR050884">
    <property type="entry name" value="CNP_phosphodiesterase-III"/>
</dbReference>
<feature type="domain" description="Calcineurin-like phosphoesterase" evidence="5">
    <location>
        <begin position="6"/>
        <end position="194"/>
    </location>
</feature>
<comment type="caution">
    <text evidence="6">The sequence shown here is derived from an EMBL/GenBank/DDBJ whole genome shotgun (WGS) entry which is preliminary data.</text>
</comment>
<evidence type="ECO:0000313" key="7">
    <source>
        <dbReference type="Proteomes" id="UP000221024"/>
    </source>
</evidence>
<evidence type="ECO:0000313" key="6">
    <source>
        <dbReference type="EMBL" id="PEN06591.1"/>
    </source>
</evidence>
<organism evidence="6 7">
    <name type="scientific">Longimonas halophila</name>
    <dbReference type="NCBI Taxonomy" id="1469170"/>
    <lineage>
        <taxon>Bacteria</taxon>
        <taxon>Pseudomonadati</taxon>
        <taxon>Rhodothermota</taxon>
        <taxon>Rhodothermia</taxon>
        <taxon>Rhodothermales</taxon>
        <taxon>Salisaetaceae</taxon>
        <taxon>Longimonas</taxon>
    </lineage>
</organism>
<reference evidence="6 7" key="1">
    <citation type="submission" date="2017-10" db="EMBL/GenBank/DDBJ databases">
        <title>Draft genome of Longimonas halophila.</title>
        <authorList>
            <person name="Goh K.M."/>
            <person name="Shamsir M.S."/>
            <person name="Lim S.W."/>
        </authorList>
    </citation>
    <scope>NUCLEOTIDE SEQUENCE [LARGE SCALE GENOMIC DNA]</scope>
    <source>
        <strain evidence="6 7">KCTC 42399</strain>
    </source>
</reference>
<gene>
    <name evidence="6" type="ORF">CRI93_09950</name>
</gene>
<dbReference type="EMBL" id="PDEP01000008">
    <property type="protein sequence ID" value="PEN06591.1"/>
    <property type="molecule type" value="Genomic_DNA"/>
</dbReference>
<dbReference type="AlphaFoldDB" id="A0A2H3NSB2"/>
<dbReference type="OrthoDB" id="9811542at2"/>
<dbReference type="PANTHER" id="PTHR42988:SF2">
    <property type="entry name" value="CYCLIC NUCLEOTIDE PHOSPHODIESTERASE CBUA0032-RELATED"/>
    <property type="match status" value="1"/>
</dbReference>
<dbReference type="Proteomes" id="UP000221024">
    <property type="component" value="Unassembled WGS sequence"/>
</dbReference>
<keyword evidence="1" id="KW-0479">Metal-binding</keyword>
<evidence type="ECO:0000256" key="2">
    <source>
        <dbReference type="ARBA" id="ARBA00022801"/>
    </source>
</evidence>
<accession>A0A2H3NSB2</accession>
<evidence type="ECO:0000259" key="5">
    <source>
        <dbReference type="Pfam" id="PF00149"/>
    </source>
</evidence>
<dbReference type="GO" id="GO:0046872">
    <property type="term" value="F:metal ion binding"/>
    <property type="evidence" value="ECO:0007669"/>
    <property type="project" value="UniProtKB-KW"/>
</dbReference>
<comment type="similarity">
    <text evidence="4">Belongs to the cyclic nucleotide phosphodiesterase class-III family.</text>
</comment>
<dbReference type="Pfam" id="PF00149">
    <property type="entry name" value="Metallophos"/>
    <property type="match status" value="1"/>
</dbReference>
<dbReference type="PANTHER" id="PTHR42988">
    <property type="entry name" value="PHOSPHOHYDROLASE"/>
    <property type="match status" value="1"/>
</dbReference>
<name>A0A2H3NSB2_9BACT</name>
<protein>
    <submittedName>
        <fullName evidence="6">Metallophosphoesterase</fullName>
    </submittedName>
</protein>
<dbReference type="RefSeq" id="WP_098062485.1">
    <property type="nucleotide sequence ID" value="NZ_PDEP01000008.1"/>
</dbReference>
<proteinExistence type="inferred from homology"/>
<dbReference type="SUPFAM" id="SSF56300">
    <property type="entry name" value="Metallo-dependent phosphatases"/>
    <property type="match status" value="1"/>
</dbReference>